<accession>E7C812</accession>
<protein>
    <submittedName>
        <fullName evidence="1">Uncharacterized protein</fullName>
    </submittedName>
</protein>
<reference evidence="1" key="1">
    <citation type="submission" date="2010-01" db="EMBL/GenBank/DDBJ databases">
        <title>Genome fragments of uncultured bacteria from the North Pacific subtropical Gyre.</title>
        <authorList>
            <person name="Pham V.D."/>
            <person name="Delong E.F."/>
        </authorList>
    </citation>
    <scope>NUCLEOTIDE SEQUENCE</scope>
</reference>
<proteinExistence type="predicted"/>
<dbReference type="EMBL" id="GU568018">
    <property type="protein sequence ID" value="ADI23587.1"/>
    <property type="molecule type" value="Genomic_DNA"/>
</dbReference>
<organism evidence="1">
    <name type="scientific">uncultured nuHF2 cluster bacterium HF0770_42C12</name>
    <dbReference type="NCBI Taxonomy" id="723593"/>
    <lineage>
        <taxon>Bacteria</taxon>
        <taxon>environmental samples</taxon>
    </lineage>
</organism>
<evidence type="ECO:0000313" key="1">
    <source>
        <dbReference type="EMBL" id="ADI23587.1"/>
    </source>
</evidence>
<name>E7C812_9BACT</name>
<sequence length="71" mass="7546">MVDRYTKVCLTVIAVSLAVIGLRGLPMVDPAWAQGGVQKIAICEKDGGSCATIKTSYDNGWLMVGEPGMMK</sequence>
<dbReference type="AlphaFoldDB" id="E7C812"/>